<dbReference type="InterPro" id="IPR037401">
    <property type="entry name" value="SnoaL-like"/>
</dbReference>
<reference evidence="2 3" key="1">
    <citation type="submission" date="2017-09" db="EMBL/GenBank/DDBJ databases">
        <title>The Catabolism of 3,6-Dichlorosalicylic acid is Initiated by the Cytochrome P450 Monooxygenase DsmABC in Rhizorhabdus dicambivorans Ndbn-20.</title>
        <authorList>
            <person name="Na L."/>
        </authorList>
    </citation>
    <scope>NUCLEOTIDE SEQUENCE [LARGE SCALE GENOMIC DNA]</scope>
    <source>
        <strain evidence="2 3">Ndbn-20m</strain>
    </source>
</reference>
<gene>
    <name evidence="2" type="ORF">COO09_19090</name>
</gene>
<proteinExistence type="predicted"/>
<keyword evidence="3" id="KW-1185">Reference proteome</keyword>
<comment type="caution">
    <text evidence="2">The sequence shown here is derived from an EMBL/GenBank/DDBJ whole genome shotgun (WGS) entry which is preliminary data.</text>
</comment>
<evidence type="ECO:0000313" key="2">
    <source>
        <dbReference type="EMBL" id="PCE40697.1"/>
    </source>
</evidence>
<name>A0A2A4FRB1_9SPHN</name>
<protein>
    <recommendedName>
        <fullName evidence="1">SnoaL-like domain-containing protein</fullName>
    </recommendedName>
</protein>
<evidence type="ECO:0000313" key="3">
    <source>
        <dbReference type="Proteomes" id="UP000218934"/>
    </source>
</evidence>
<organism evidence="2 3">
    <name type="scientific">Rhizorhabdus dicambivorans</name>
    <dbReference type="NCBI Taxonomy" id="1850238"/>
    <lineage>
        <taxon>Bacteria</taxon>
        <taxon>Pseudomonadati</taxon>
        <taxon>Pseudomonadota</taxon>
        <taxon>Alphaproteobacteria</taxon>
        <taxon>Sphingomonadales</taxon>
        <taxon>Sphingomonadaceae</taxon>
        <taxon>Rhizorhabdus</taxon>
    </lineage>
</organism>
<sequence>MEDDMKAYIPAPGKVLRLIALGAVAANLAAISHAQPQLPGSGEPAVNTAFLRDQDDVSAVTQIVLRERQARDNGWWDRMMATYWPDSVVDVSWYHGNGPGFVNESRKLSSGGVTGKHRLFAPIADIRGNRAHVEVGSRNWSQFQYRGQTININANIRINYRLEKRSGEWRILSMQAIYEHSELTPNAPGEVLDIPASELAKYRPSYAALSWALTKKGLTMSQTEVGIDQPDGVKAFYAKIEKWMNE</sequence>
<dbReference type="Pfam" id="PF13577">
    <property type="entry name" value="SnoaL_4"/>
    <property type="match status" value="1"/>
</dbReference>
<accession>A0A2A4FRB1</accession>
<dbReference type="SUPFAM" id="SSF54427">
    <property type="entry name" value="NTF2-like"/>
    <property type="match status" value="1"/>
</dbReference>
<dbReference type="AlphaFoldDB" id="A0A2A4FRB1"/>
<evidence type="ECO:0000259" key="1">
    <source>
        <dbReference type="Pfam" id="PF13577"/>
    </source>
</evidence>
<dbReference type="Gene3D" id="3.10.450.50">
    <property type="match status" value="1"/>
</dbReference>
<dbReference type="KEGG" id="rdi:CMV14_05190"/>
<feature type="domain" description="SnoaL-like" evidence="1">
    <location>
        <begin position="55"/>
        <end position="174"/>
    </location>
</feature>
<dbReference type="EMBL" id="NWUF01000024">
    <property type="protein sequence ID" value="PCE40697.1"/>
    <property type="molecule type" value="Genomic_DNA"/>
</dbReference>
<dbReference type="OrthoDB" id="7585039at2"/>
<dbReference type="InterPro" id="IPR032710">
    <property type="entry name" value="NTF2-like_dom_sf"/>
</dbReference>
<dbReference type="Proteomes" id="UP000218934">
    <property type="component" value="Unassembled WGS sequence"/>
</dbReference>